<dbReference type="InterPro" id="IPR001789">
    <property type="entry name" value="Sig_transdc_resp-reg_receiver"/>
</dbReference>
<accession>A0ABY5FVE8</accession>
<evidence type="ECO:0000256" key="2">
    <source>
        <dbReference type="PROSITE-ProRule" id="PRU00169"/>
    </source>
</evidence>
<reference evidence="4" key="1">
    <citation type="submission" date="2022-07" db="EMBL/GenBank/DDBJ databases">
        <title>Taxonomic analysis of Microcella humidisoli nov. sp., isolated from riverside soil.</title>
        <authorList>
            <person name="Molina K.M."/>
            <person name="Kim S.B."/>
        </authorList>
    </citation>
    <scope>NUCLEOTIDE SEQUENCE</scope>
    <source>
        <strain evidence="4">MMS21-STM10</strain>
    </source>
</reference>
<dbReference type="Proteomes" id="UP001060039">
    <property type="component" value="Chromosome"/>
</dbReference>
<feature type="modified residue" description="4-aspartylphosphate" evidence="2">
    <location>
        <position position="59"/>
    </location>
</feature>
<dbReference type="SUPFAM" id="SSF52172">
    <property type="entry name" value="CheY-like"/>
    <property type="match status" value="1"/>
</dbReference>
<evidence type="ECO:0000259" key="3">
    <source>
        <dbReference type="PROSITE" id="PS50110"/>
    </source>
</evidence>
<dbReference type="SMART" id="SM00448">
    <property type="entry name" value="REC"/>
    <property type="match status" value="1"/>
</dbReference>
<dbReference type="PANTHER" id="PTHR44591">
    <property type="entry name" value="STRESS RESPONSE REGULATOR PROTEIN 1"/>
    <property type="match status" value="1"/>
</dbReference>
<dbReference type="InterPro" id="IPR011006">
    <property type="entry name" value="CheY-like_superfamily"/>
</dbReference>
<dbReference type="InterPro" id="IPR050595">
    <property type="entry name" value="Bact_response_regulator"/>
</dbReference>
<name>A0ABY5FVE8_9MICO</name>
<organism evidence="4 5">
    <name type="scientific">Microcella humidisoli</name>
    <dbReference type="NCBI Taxonomy" id="2963406"/>
    <lineage>
        <taxon>Bacteria</taxon>
        <taxon>Bacillati</taxon>
        <taxon>Actinomycetota</taxon>
        <taxon>Actinomycetes</taxon>
        <taxon>Micrococcales</taxon>
        <taxon>Microbacteriaceae</taxon>
        <taxon>Microcella</taxon>
    </lineage>
</organism>
<keyword evidence="5" id="KW-1185">Reference proteome</keyword>
<evidence type="ECO:0000313" key="4">
    <source>
        <dbReference type="EMBL" id="UTT61907.1"/>
    </source>
</evidence>
<gene>
    <name evidence="4" type="ORF">NNL39_09510</name>
</gene>
<dbReference type="PANTHER" id="PTHR44591:SF3">
    <property type="entry name" value="RESPONSE REGULATORY DOMAIN-CONTAINING PROTEIN"/>
    <property type="match status" value="1"/>
</dbReference>
<protein>
    <submittedName>
        <fullName evidence="4">Response regulator</fullName>
    </submittedName>
</protein>
<keyword evidence="1 2" id="KW-0597">Phosphoprotein</keyword>
<evidence type="ECO:0000313" key="5">
    <source>
        <dbReference type="Proteomes" id="UP001060039"/>
    </source>
</evidence>
<dbReference type="Pfam" id="PF00072">
    <property type="entry name" value="Response_reg"/>
    <property type="match status" value="1"/>
</dbReference>
<dbReference type="PROSITE" id="PS50110">
    <property type="entry name" value="RESPONSE_REGULATORY"/>
    <property type="match status" value="1"/>
</dbReference>
<dbReference type="EMBL" id="CP101497">
    <property type="protein sequence ID" value="UTT61907.1"/>
    <property type="molecule type" value="Genomic_DNA"/>
</dbReference>
<proteinExistence type="predicted"/>
<dbReference type="RefSeq" id="WP_255159048.1">
    <property type="nucleotide sequence ID" value="NZ_CP101497.1"/>
</dbReference>
<evidence type="ECO:0000256" key="1">
    <source>
        <dbReference type="ARBA" id="ARBA00022553"/>
    </source>
</evidence>
<feature type="domain" description="Response regulatory" evidence="3">
    <location>
        <begin position="10"/>
        <end position="121"/>
    </location>
</feature>
<sequence>MTTPEGSPASVLIADDDSLVRAVLRMALSRAGYVVFEAQDAVEVIAAAAEHAPDLVVLDINMPGGTVRDTLGSMREREPELPVLVLSGELRPPDDLTGPASDFARKPIDLDDFLDRVRRLLENPGGAP</sequence>
<dbReference type="Gene3D" id="3.40.50.2300">
    <property type="match status" value="1"/>
</dbReference>